<dbReference type="GO" id="GO:0005634">
    <property type="term" value="C:nucleus"/>
    <property type="evidence" value="ECO:0007669"/>
    <property type="project" value="TreeGrafter"/>
</dbReference>
<gene>
    <name evidence="8" type="primary">ZNF711</name>
</gene>
<feature type="compositionally biased region" description="Polar residues" evidence="6">
    <location>
        <begin position="459"/>
        <end position="489"/>
    </location>
</feature>
<dbReference type="FunFam" id="3.30.160.60:FF:000688">
    <property type="entry name" value="zinc finger protein 197 isoform X1"/>
    <property type="match status" value="1"/>
</dbReference>
<feature type="compositionally biased region" description="Basic residues" evidence="6">
    <location>
        <begin position="735"/>
        <end position="749"/>
    </location>
</feature>
<sequence length="792" mass="88224">MLDSTLYGWLNMVFGDADCQCFNMERWQCGKPNPIKGEDTAVNVEDQSNISGGGDSHQELQMDHFGHPLFRLSPSLRAEPVPQTLGHSDSFRLDEHLGVSRNVEEILDYWRLDPVCSPGGLKTGAGDPELFPVGNKTPTAMMDVPVFTLASQIDLSNGGVTCEPCDVKKVPTETKCSALTSLHIRSKEKQQSESSKKSELDLSQCKSEIMSECPEVKVEDPIWSYYYQIESGMTPVKKESLENATVAVKTKNEVDSEMKVEDPIWACYFAEQEKGVPNVERKTYAAHVKEEPVDIEIPFSFALGSSSLENGVQLTLTDRCDQDGNGGLNAVKPAEEQSVKNSTETYYVKREMVDIKNEDPIWANFHLNEVKDLKPKYDHLVSLLPSMIEDNHQPPIFKELLPLRTESTQPIHMVSISVPAITGGQERTMISDPKGSSQPISHQPSKKQRLECEPGDKSLASNSTQANTNQRSHNKPQQQDGTPGFCTSTHSHHTDISQSDLGSQSNTTDCSLPMPGVKHLPQTSNIYNKHIPSTTAKEIVNTCQLCGKSIASHKLSAEAVKGPGQTDTTRPWTCCVCKATYKGQGTWGFHRQKHISGLKCLECGKCFKTQHSLDVHSKTHSKERPFSCEECDKTYRTLSLRNAHIYSCHKTPNHACQECGKSFRQRAHLHIHMNIHTGHRPYQCADCEAAFKSPSALYTHKTIHTGEKPFVCPLCGMRFRLNAFLTVHLNTHTTTKGKLHNKSGKRRSKREQSDSEETSDSLSDSDTLSDATPQTPTSRETRSQRKSKLVEN</sequence>
<evidence type="ECO:0000256" key="4">
    <source>
        <dbReference type="ARBA" id="ARBA00022833"/>
    </source>
</evidence>
<dbReference type="AlphaFoldDB" id="A0AAZ3QW98"/>
<feature type="domain" description="C2H2-type" evidence="7">
    <location>
        <begin position="654"/>
        <end position="681"/>
    </location>
</feature>
<dbReference type="Proteomes" id="UP000694402">
    <property type="component" value="Unassembled WGS sequence"/>
</dbReference>
<feature type="domain" description="C2H2-type" evidence="7">
    <location>
        <begin position="682"/>
        <end position="709"/>
    </location>
</feature>
<name>A0AAZ3QW98_ONCTS</name>
<proteinExistence type="predicted"/>
<evidence type="ECO:0000313" key="9">
    <source>
        <dbReference type="Proteomes" id="UP000694402"/>
    </source>
</evidence>
<dbReference type="SMART" id="SM00355">
    <property type="entry name" value="ZnF_C2H2"/>
    <property type="match status" value="6"/>
</dbReference>
<dbReference type="Gene3D" id="3.30.160.60">
    <property type="entry name" value="Classic Zinc Finger"/>
    <property type="match status" value="4"/>
</dbReference>
<keyword evidence="4" id="KW-0862">Zinc</keyword>
<protein>
    <recommendedName>
        <fullName evidence="7">C2H2-type domain-containing protein</fullName>
    </recommendedName>
</protein>
<feature type="compositionally biased region" description="Basic and acidic residues" evidence="6">
    <location>
        <begin position="779"/>
        <end position="792"/>
    </location>
</feature>
<accession>A0AAZ3QW98</accession>
<dbReference type="Pfam" id="PF00096">
    <property type="entry name" value="zf-C2H2"/>
    <property type="match status" value="4"/>
</dbReference>
<feature type="compositionally biased region" description="Polar residues" evidence="6">
    <location>
        <begin position="434"/>
        <end position="443"/>
    </location>
</feature>
<evidence type="ECO:0000256" key="1">
    <source>
        <dbReference type="ARBA" id="ARBA00022723"/>
    </source>
</evidence>
<evidence type="ECO:0000256" key="6">
    <source>
        <dbReference type="SAM" id="MobiDB-lite"/>
    </source>
</evidence>
<dbReference type="GO" id="GO:0008270">
    <property type="term" value="F:zinc ion binding"/>
    <property type="evidence" value="ECO:0007669"/>
    <property type="project" value="UniProtKB-KW"/>
</dbReference>
<reference evidence="9" key="1">
    <citation type="journal article" date="2018" name="PLoS ONE">
        <title>Chinook salmon (Oncorhynchus tshawytscha) genome and transcriptome.</title>
        <authorList>
            <person name="Christensen K.A."/>
            <person name="Leong J.S."/>
            <person name="Sakhrani D."/>
            <person name="Biagi C.A."/>
            <person name="Minkley D.R."/>
            <person name="Withler R.E."/>
            <person name="Rondeau E.B."/>
            <person name="Koop B.F."/>
            <person name="Devlin R.H."/>
        </authorList>
    </citation>
    <scope>NUCLEOTIDE SEQUENCE [LARGE SCALE GENOMIC DNA]</scope>
</reference>
<keyword evidence="2" id="KW-0677">Repeat</keyword>
<dbReference type="InterPro" id="IPR036236">
    <property type="entry name" value="Znf_C2H2_sf"/>
</dbReference>
<organism evidence="8 9">
    <name type="scientific">Oncorhynchus tshawytscha</name>
    <name type="common">Chinook salmon</name>
    <name type="synonym">Salmo tshawytscha</name>
    <dbReference type="NCBI Taxonomy" id="74940"/>
    <lineage>
        <taxon>Eukaryota</taxon>
        <taxon>Metazoa</taxon>
        <taxon>Chordata</taxon>
        <taxon>Craniata</taxon>
        <taxon>Vertebrata</taxon>
        <taxon>Euteleostomi</taxon>
        <taxon>Actinopterygii</taxon>
        <taxon>Neopterygii</taxon>
        <taxon>Teleostei</taxon>
        <taxon>Protacanthopterygii</taxon>
        <taxon>Salmoniformes</taxon>
        <taxon>Salmonidae</taxon>
        <taxon>Salmoninae</taxon>
        <taxon>Oncorhynchus</taxon>
    </lineage>
</organism>
<feature type="compositionally biased region" description="Low complexity" evidence="6">
    <location>
        <begin position="760"/>
        <end position="770"/>
    </location>
</feature>
<reference evidence="8" key="2">
    <citation type="submission" date="2025-08" db="UniProtKB">
        <authorList>
            <consortium name="Ensembl"/>
        </authorList>
    </citation>
    <scope>IDENTIFICATION</scope>
</reference>
<reference evidence="8" key="3">
    <citation type="submission" date="2025-09" db="UniProtKB">
        <authorList>
            <consortium name="Ensembl"/>
        </authorList>
    </citation>
    <scope>IDENTIFICATION</scope>
</reference>
<keyword evidence="3 5" id="KW-0863">Zinc-finger</keyword>
<keyword evidence="1" id="KW-0479">Metal-binding</keyword>
<dbReference type="Ensembl" id="ENSOTST00005124112.1">
    <property type="protein sequence ID" value="ENSOTSP00005133191.1"/>
    <property type="gene ID" value="ENSOTSG00005060169.1"/>
</dbReference>
<dbReference type="FunFam" id="3.30.160.60:FF:000100">
    <property type="entry name" value="Zinc finger 45-like"/>
    <property type="match status" value="1"/>
</dbReference>
<feature type="region of interest" description="Disordered" evidence="6">
    <location>
        <begin position="418"/>
        <end position="523"/>
    </location>
</feature>
<evidence type="ECO:0000256" key="3">
    <source>
        <dbReference type="ARBA" id="ARBA00022771"/>
    </source>
</evidence>
<dbReference type="PROSITE" id="PS50157">
    <property type="entry name" value="ZINC_FINGER_C2H2_2"/>
    <property type="match status" value="4"/>
</dbReference>
<keyword evidence="9" id="KW-1185">Reference proteome</keyword>
<feature type="domain" description="C2H2-type" evidence="7">
    <location>
        <begin position="710"/>
        <end position="737"/>
    </location>
</feature>
<dbReference type="InterPro" id="IPR013087">
    <property type="entry name" value="Znf_C2H2_type"/>
</dbReference>
<dbReference type="PROSITE" id="PS00028">
    <property type="entry name" value="ZINC_FINGER_C2H2_1"/>
    <property type="match status" value="4"/>
</dbReference>
<evidence type="ECO:0000259" key="7">
    <source>
        <dbReference type="PROSITE" id="PS50157"/>
    </source>
</evidence>
<evidence type="ECO:0000256" key="2">
    <source>
        <dbReference type="ARBA" id="ARBA00022737"/>
    </source>
</evidence>
<dbReference type="SUPFAM" id="SSF57667">
    <property type="entry name" value="beta-beta-alpha zinc fingers"/>
    <property type="match status" value="3"/>
</dbReference>
<feature type="compositionally biased region" description="Polar residues" evidence="6">
    <location>
        <begin position="496"/>
        <end position="510"/>
    </location>
</feature>
<dbReference type="GO" id="GO:0000981">
    <property type="term" value="F:DNA-binding transcription factor activity, RNA polymerase II-specific"/>
    <property type="evidence" value="ECO:0007669"/>
    <property type="project" value="TreeGrafter"/>
</dbReference>
<dbReference type="PANTHER" id="PTHR24379:SF127">
    <property type="entry name" value="BLOODY FINGERS-RELATED"/>
    <property type="match status" value="1"/>
</dbReference>
<feature type="region of interest" description="Disordered" evidence="6">
    <location>
        <begin position="733"/>
        <end position="792"/>
    </location>
</feature>
<dbReference type="PANTHER" id="PTHR24379">
    <property type="entry name" value="KRAB AND ZINC FINGER DOMAIN-CONTAINING"/>
    <property type="match status" value="1"/>
</dbReference>
<evidence type="ECO:0000313" key="8">
    <source>
        <dbReference type="Ensembl" id="ENSOTSP00005133191.1"/>
    </source>
</evidence>
<dbReference type="GeneTree" id="ENSGT01150000286939"/>
<feature type="domain" description="C2H2-type" evidence="7">
    <location>
        <begin position="598"/>
        <end position="625"/>
    </location>
</feature>
<evidence type="ECO:0000256" key="5">
    <source>
        <dbReference type="PROSITE-ProRule" id="PRU00042"/>
    </source>
</evidence>
<dbReference type="GO" id="GO:0000977">
    <property type="term" value="F:RNA polymerase II transcription regulatory region sequence-specific DNA binding"/>
    <property type="evidence" value="ECO:0007669"/>
    <property type="project" value="TreeGrafter"/>
</dbReference>
<dbReference type="FunFam" id="3.30.160.60:FF:000340">
    <property type="entry name" value="zinc finger protein 473 isoform X1"/>
    <property type="match status" value="1"/>
</dbReference>